<reference evidence="7" key="1">
    <citation type="submission" date="2022-07" db="EMBL/GenBank/DDBJ databases">
        <title>Draft genome sequence of Zalerion maritima ATCC 34329, a (micro)plastics degrading marine fungus.</title>
        <authorList>
            <person name="Paco A."/>
            <person name="Goncalves M.F.M."/>
            <person name="Rocha-Santos T.A.P."/>
            <person name="Alves A."/>
        </authorList>
    </citation>
    <scope>NUCLEOTIDE SEQUENCE</scope>
    <source>
        <strain evidence="7">ATCC 34329</strain>
    </source>
</reference>
<evidence type="ECO:0000256" key="3">
    <source>
        <dbReference type="ARBA" id="ARBA00022630"/>
    </source>
</evidence>
<dbReference type="AlphaFoldDB" id="A0AAD5S1Y8"/>
<evidence type="ECO:0000256" key="5">
    <source>
        <dbReference type="ARBA" id="ARBA00023002"/>
    </source>
</evidence>
<dbReference type="InterPro" id="IPR016166">
    <property type="entry name" value="FAD-bd_PCMH"/>
</dbReference>
<evidence type="ECO:0000259" key="6">
    <source>
        <dbReference type="PROSITE" id="PS51387"/>
    </source>
</evidence>
<dbReference type="GO" id="GO:0016491">
    <property type="term" value="F:oxidoreductase activity"/>
    <property type="evidence" value="ECO:0007669"/>
    <property type="project" value="UniProtKB-KW"/>
</dbReference>
<dbReference type="PROSITE" id="PS51387">
    <property type="entry name" value="FAD_PCMH"/>
    <property type="match status" value="1"/>
</dbReference>
<dbReference type="EMBL" id="JAKWBI020000066">
    <property type="protein sequence ID" value="KAJ2903943.1"/>
    <property type="molecule type" value="Genomic_DNA"/>
</dbReference>
<evidence type="ECO:0000256" key="1">
    <source>
        <dbReference type="ARBA" id="ARBA00001974"/>
    </source>
</evidence>
<organism evidence="7 8">
    <name type="scientific">Zalerion maritima</name>
    <dbReference type="NCBI Taxonomy" id="339359"/>
    <lineage>
        <taxon>Eukaryota</taxon>
        <taxon>Fungi</taxon>
        <taxon>Dikarya</taxon>
        <taxon>Ascomycota</taxon>
        <taxon>Pezizomycotina</taxon>
        <taxon>Sordariomycetes</taxon>
        <taxon>Lulworthiomycetidae</taxon>
        <taxon>Lulworthiales</taxon>
        <taxon>Lulworthiaceae</taxon>
        <taxon>Zalerion</taxon>
    </lineage>
</organism>
<evidence type="ECO:0000256" key="2">
    <source>
        <dbReference type="ARBA" id="ARBA00005466"/>
    </source>
</evidence>
<dbReference type="PANTHER" id="PTHR42973">
    <property type="entry name" value="BINDING OXIDOREDUCTASE, PUTATIVE (AFU_ORTHOLOGUE AFUA_1G17690)-RELATED"/>
    <property type="match status" value="1"/>
</dbReference>
<dbReference type="Gene3D" id="3.40.462.20">
    <property type="match status" value="1"/>
</dbReference>
<keyword evidence="4" id="KW-0274">FAD</keyword>
<evidence type="ECO:0000313" key="7">
    <source>
        <dbReference type="EMBL" id="KAJ2903943.1"/>
    </source>
</evidence>
<gene>
    <name evidence="7" type="ORF">MKZ38_009107</name>
</gene>
<evidence type="ECO:0000313" key="8">
    <source>
        <dbReference type="Proteomes" id="UP001201980"/>
    </source>
</evidence>
<dbReference type="GO" id="GO:0071949">
    <property type="term" value="F:FAD binding"/>
    <property type="evidence" value="ECO:0007669"/>
    <property type="project" value="InterPro"/>
</dbReference>
<keyword evidence="5" id="KW-0560">Oxidoreductase</keyword>
<comment type="caution">
    <text evidence="7">The sequence shown here is derived from an EMBL/GenBank/DDBJ whole genome shotgun (WGS) entry which is preliminary data.</text>
</comment>
<name>A0AAD5S1Y8_9PEZI</name>
<dbReference type="InterPro" id="IPR016167">
    <property type="entry name" value="FAD-bd_PCMH_sub1"/>
</dbReference>
<dbReference type="PROSITE" id="PS00862">
    <property type="entry name" value="OX2_COVAL_FAD"/>
    <property type="match status" value="1"/>
</dbReference>
<dbReference type="InterPro" id="IPR006094">
    <property type="entry name" value="Oxid_FAD_bind_N"/>
</dbReference>
<keyword evidence="3" id="KW-0285">Flavoprotein</keyword>
<dbReference type="Proteomes" id="UP001201980">
    <property type="component" value="Unassembled WGS sequence"/>
</dbReference>
<dbReference type="InterPro" id="IPR006093">
    <property type="entry name" value="Oxy_OxRdtase_FAD_BS"/>
</dbReference>
<dbReference type="PANTHER" id="PTHR42973:SF39">
    <property type="entry name" value="FAD-BINDING PCMH-TYPE DOMAIN-CONTAINING PROTEIN"/>
    <property type="match status" value="1"/>
</dbReference>
<feature type="domain" description="FAD-binding PCMH-type" evidence="6">
    <location>
        <begin position="33"/>
        <end position="204"/>
    </location>
</feature>
<dbReference type="Pfam" id="PF01565">
    <property type="entry name" value="FAD_binding_4"/>
    <property type="match status" value="1"/>
</dbReference>
<evidence type="ECO:0000256" key="4">
    <source>
        <dbReference type="ARBA" id="ARBA00022827"/>
    </source>
</evidence>
<protein>
    <recommendedName>
        <fullName evidence="6">FAD-binding PCMH-type domain-containing protein</fullName>
    </recommendedName>
</protein>
<accession>A0AAD5S1Y8</accession>
<comment type="similarity">
    <text evidence="2">Belongs to the oxygen-dependent FAD-linked oxidoreductase family.</text>
</comment>
<dbReference type="InterPro" id="IPR050416">
    <property type="entry name" value="FAD-linked_Oxidoreductase"/>
</dbReference>
<dbReference type="Gene3D" id="3.30.465.10">
    <property type="match status" value="1"/>
</dbReference>
<dbReference type="Gene3D" id="3.30.43.10">
    <property type="entry name" value="Uridine Diphospho-n-acetylenolpyruvylglucosamine Reductase, domain 2"/>
    <property type="match status" value="1"/>
</dbReference>
<dbReference type="SUPFAM" id="SSF56176">
    <property type="entry name" value="FAD-binding/transporter-associated domain-like"/>
    <property type="match status" value="1"/>
</dbReference>
<dbReference type="InterPro" id="IPR016169">
    <property type="entry name" value="FAD-bd_PCMH_sub2"/>
</dbReference>
<dbReference type="InterPro" id="IPR036318">
    <property type="entry name" value="FAD-bd_PCMH-like_sf"/>
</dbReference>
<comment type="cofactor">
    <cofactor evidence="1">
        <name>FAD</name>
        <dbReference type="ChEBI" id="CHEBI:57692"/>
    </cofactor>
</comment>
<proteinExistence type="inferred from homology"/>
<sequence length="486" mass="54197">MAISCPIIRPSDPSFMDAAWSRVFNKRRDATDAARKPHAVAKPRSAAELVEAVDLAVSEGARISVRSGGHSWAAWSVRSKAVILDLADFNEIDYDEKTHVVKVTSRVTGRMLNGFLKPKGRLFPGGHCPDVGVGGFLLQGGMGWVCKSWGWACEHVAAVDVITADGRQLYCDEKENSDLFFAARGAGPGFPAVVVRFHLKTLPLLQMYKNTYIYPLSEYKKVLQWTIEQARAPNVDGDLEAVCLSTSPPGFDSHICLSAFTVFKKTEEEAQAVLGAIHKTRPDGPMVDKCCELSSLDSEYDDQGAANPENHRYSSENAYIKNDADVPAVLEKAFTTMPHKKAFALYYAMAPTSRRWDPALPGPDKGQPGLARWPDMALSMQSDHYFALYTVWENEDLDEKCKGWNKMVMDEIKDHSVGSYLGDSDFRYRTTKFWDDGQAKRLKEVREKWDPEGVFAGYLELEDEVAAEATNGRRRDVGKVILNQHE</sequence>
<keyword evidence="8" id="KW-1185">Reference proteome</keyword>